<gene>
    <name evidence="4" type="ORF">J5W02_03695</name>
</gene>
<keyword evidence="5" id="KW-1185">Reference proteome</keyword>
<dbReference type="Gene3D" id="3.40.1190.20">
    <property type="match status" value="1"/>
</dbReference>
<feature type="domain" description="Carbohydrate kinase PfkB" evidence="3">
    <location>
        <begin position="7"/>
        <end position="120"/>
    </location>
</feature>
<proteinExistence type="predicted"/>
<keyword evidence="1" id="KW-0808">Transferase</keyword>
<organism evidence="4 5">
    <name type="scientific">Caproiciproducens faecalis</name>
    <dbReference type="NCBI Taxonomy" id="2820301"/>
    <lineage>
        <taxon>Bacteria</taxon>
        <taxon>Bacillati</taxon>
        <taxon>Bacillota</taxon>
        <taxon>Clostridia</taxon>
        <taxon>Eubacteriales</taxon>
        <taxon>Acutalibacteraceae</taxon>
        <taxon>Caproiciproducens</taxon>
    </lineage>
</organism>
<evidence type="ECO:0000256" key="1">
    <source>
        <dbReference type="ARBA" id="ARBA00022679"/>
    </source>
</evidence>
<dbReference type="Proteomes" id="UP000719942">
    <property type="component" value="Unassembled WGS sequence"/>
</dbReference>
<evidence type="ECO:0000259" key="3">
    <source>
        <dbReference type="Pfam" id="PF00294"/>
    </source>
</evidence>
<dbReference type="SUPFAM" id="SSF53613">
    <property type="entry name" value="Ribokinase-like"/>
    <property type="match status" value="1"/>
</dbReference>
<dbReference type="InterPro" id="IPR011611">
    <property type="entry name" value="PfkB_dom"/>
</dbReference>
<reference evidence="4 5" key="1">
    <citation type="submission" date="2021-03" db="EMBL/GenBank/DDBJ databases">
        <title>Caproiciproducens sp. nov. isolated from feces of cow.</title>
        <authorList>
            <person name="Choi J.-Y."/>
        </authorList>
    </citation>
    <scope>NUCLEOTIDE SEQUENCE [LARGE SCALE GENOMIC DNA]</scope>
    <source>
        <strain evidence="4 5">AGMB10547</strain>
    </source>
</reference>
<dbReference type="InterPro" id="IPR029056">
    <property type="entry name" value="Ribokinase-like"/>
</dbReference>
<protein>
    <recommendedName>
        <fullName evidence="3">Carbohydrate kinase PfkB domain-containing protein</fullName>
    </recommendedName>
</protein>
<evidence type="ECO:0000313" key="4">
    <source>
        <dbReference type="EMBL" id="MBW7571906.1"/>
    </source>
</evidence>
<accession>A0ABS7DMY4</accession>
<comment type="caution">
    <text evidence="4">The sequence shown here is derived from an EMBL/GenBank/DDBJ whole genome shotgun (WGS) entry which is preliminary data.</text>
</comment>
<dbReference type="EMBL" id="JAGFNZ010000001">
    <property type="protein sequence ID" value="MBW7571906.1"/>
    <property type="molecule type" value="Genomic_DNA"/>
</dbReference>
<evidence type="ECO:0000256" key="2">
    <source>
        <dbReference type="ARBA" id="ARBA00022777"/>
    </source>
</evidence>
<keyword evidence="2" id="KW-0418">Kinase</keyword>
<name>A0ABS7DMY4_9FIRM</name>
<dbReference type="PANTHER" id="PTHR10584:SF166">
    <property type="entry name" value="RIBOKINASE"/>
    <property type="match status" value="1"/>
</dbReference>
<dbReference type="Pfam" id="PF00294">
    <property type="entry name" value="PfkB"/>
    <property type="match status" value="1"/>
</dbReference>
<sequence>MAKCDFRKVSIFLINEIEGEQITGESEPDQILNVMLSWYPDAKVVLTLGKSGVVYRDKEHKYMHGTYLVDVVDTTAAGDTFTGYFLEAYLNGSAVPEALRVASIASSIAVSRKGASDSIPYCKEVMESRLELVQE</sequence>
<dbReference type="PANTHER" id="PTHR10584">
    <property type="entry name" value="SUGAR KINASE"/>
    <property type="match status" value="1"/>
</dbReference>
<evidence type="ECO:0000313" key="5">
    <source>
        <dbReference type="Proteomes" id="UP000719942"/>
    </source>
</evidence>